<reference evidence="3" key="2">
    <citation type="submission" date="2015-01" db="EMBL/GenBank/DDBJ databases">
        <title>Evolutionary Origins and Diversification of the Mycorrhizal Mutualists.</title>
        <authorList>
            <consortium name="DOE Joint Genome Institute"/>
            <consortium name="Mycorrhizal Genomics Consortium"/>
            <person name="Kohler A."/>
            <person name="Kuo A."/>
            <person name="Nagy L.G."/>
            <person name="Floudas D."/>
            <person name="Copeland A."/>
            <person name="Barry K.W."/>
            <person name="Cichocki N."/>
            <person name="Veneault-Fourrey C."/>
            <person name="LaButti K."/>
            <person name="Lindquist E.A."/>
            <person name="Lipzen A."/>
            <person name="Lundell T."/>
            <person name="Morin E."/>
            <person name="Murat C."/>
            <person name="Riley R."/>
            <person name="Ohm R."/>
            <person name="Sun H."/>
            <person name="Tunlid A."/>
            <person name="Henrissat B."/>
            <person name="Grigoriev I.V."/>
            <person name="Hibbett D.S."/>
            <person name="Martin F."/>
        </authorList>
    </citation>
    <scope>NUCLEOTIDE SEQUENCE [LARGE SCALE GENOMIC DNA]</scope>
    <source>
        <strain evidence="3">Foug A</strain>
    </source>
</reference>
<feature type="domain" description="Protein kinase" evidence="1">
    <location>
        <begin position="29"/>
        <end position="295"/>
    </location>
</feature>
<accession>A0A0C3EMS8</accession>
<dbReference type="InterPro" id="IPR008271">
    <property type="entry name" value="Ser/Thr_kinase_AS"/>
</dbReference>
<dbReference type="Pfam" id="PF07714">
    <property type="entry name" value="PK_Tyr_Ser-Thr"/>
    <property type="match status" value="1"/>
</dbReference>
<dbReference type="AlphaFoldDB" id="A0A0C3EMS8"/>
<reference evidence="2 3" key="1">
    <citation type="submission" date="2014-04" db="EMBL/GenBank/DDBJ databases">
        <authorList>
            <consortium name="DOE Joint Genome Institute"/>
            <person name="Kuo A."/>
            <person name="Kohler A."/>
            <person name="Nagy L.G."/>
            <person name="Floudas D."/>
            <person name="Copeland A."/>
            <person name="Barry K.W."/>
            <person name="Cichocki N."/>
            <person name="Veneault-Fourrey C."/>
            <person name="LaButti K."/>
            <person name="Lindquist E.A."/>
            <person name="Lipzen A."/>
            <person name="Lundell T."/>
            <person name="Morin E."/>
            <person name="Murat C."/>
            <person name="Sun H."/>
            <person name="Tunlid A."/>
            <person name="Henrissat B."/>
            <person name="Grigoriev I.V."/>
            <person name="Hibbett D.S."/>
            <person name="Martin F."/>
            <person name="Nordberg H.P."/>
            <person name="Cantor M.N."/>
            <person name="Hua S.X."/>
        </authorList>
    </citation>
    <scope>NUCLEOTIDE SEQUENCE [LARGE SCALE GENOMIC DNA]</scope>
    <source>
        <strain evidence="2 3">Foug A</strain>
    </source>
</reference>
<dbReference type="PANTHER" id="PTHR44329">
    <property type="entry name" value="SERINE/THREONINE-PROTEIN KINASE TNNI3K-RELATED"/>
    <property type="match status" value="1"/>
</dbReference>
<evidence type="ECO:0000313" key="3">
    <source>
        <dbReference type="Proteomes" id="UP000053989"/>
    </source>
</evidence>
<keyword evidence="3" id="KW-1185">Reference proteome</keyword>
<dbReference type="GO" id="GO:0004674">
    <property type="term" value="F:protein serine/threonine kinase activity"/>
    <property type="evidence" value="ECO:0007669"/>
    <property type="project" value="TreeGrafter"/>
</dbReference>
<dbReference type="EMBL" id="KN822006">
    <property type="protein sequence ID" value="KIM69514.1"/>
    <property type="molecule type" value="Genomic_DNA"/>
</dbReference>
<dbReference type="PROSITE" id="PS50011">
    <property type="entry name" value="PROTEIN_KINASE_DOM"/>
    <property type="match status" value="1"/>
</dbReference>
<dbReference type="GO" id="GO:0005524">
    <property type="term" value="F:ATP binding"/>
    <property type="evidence" value="ECO:0007669"/>
    <property type="project" value="InterPro"/>
</dbReference>
<dbReference type="InterPro" id="IPR051681">
    <property type="entry name" value="Ser/Thr_Kinases-Pseudokinases"/>
</dbReference>
<dbReference type="InParanoid" id="A0A0C3EMS8"/>
<evidence type="ECO:0000313" key="2">
    <source>
        <dbReference type="EMBL" id="KIM69514.1"/>
    </source>
</evidence>
<proteinExistence type="predicted"/>
<dbReference type="OrthoDB" id="4062651at2759"/>
<dbReference type="Gene3D" id="1.10.510.10">
    <property type="entry name" value="Transferase(Phosphotransferase) domain 1"/>
    <property type="match status" value="1"/>
</dbReference>
<dbReference type="STRING" id="1036808.A0A0C3EMS8"/>
<protein>
    <recommendedName>
        <fullName evidence="1">Protein kinase domain-containing protein</fullName>
    </recommendedName>
</protein>
<dbReference type="PROSITE" id="PS00108">
    <property type="entry name" value="PROTEIN_KINASE_ST"/>
    <property type="match status" value="1"/>
</dbReference>
<dbReference type="HOGENOM" id="CLU_000288_7_18_1"/>
<dbReference type="InterPro" id="IPR001245">
    <property type="entry name" value="Ser-Thr/Tyr_kinase_cat_dom"/>
</dbReference>
<organism evidence="2 3">
    <name type="scientific">Scleroderma citrinum Foug A</name>
    <dbReference type="NCBI Taxonomy" id="1036808"/>
    <lineage>
        <taxon>Eukaryota</taxon>
        <taxon>Fungi</taxon>
        <taxon>Dikarya</taxon>
        <taxon>Basidiomycota</taxon>
        <taxon>Agaricomycotina</taxon>
        <taxon>Agaricomycetes</taxon>
        <taxon>Agaricomycetidae</taxon>
        <taxon>Boletales</taxon>
        <taxon>Sclerodermatineae</taxon>
        <taxon>Sclerodermataceae</taxon>
        <taxon>Scleroderma</taxon>
    </lineage>
</organism>
<name>A0A0C3EMS8_9AGAM</name>
<dbReference type="SUPFAM" id="SSF56112">
    <property type="entry name" value="Protein kinase-like (PK-like)"/>
    <property type="match status" value="1"/>
</dbReference>
<dbReference type="InterPro" id="IPR011009">
    <property type="entry name" value="Kinase-like_dom_sf"/>
</dbReference>
<dbReference type="Proteomes" id="UP000053989">
    <property type="component" value="Unassembled WGS sequence"/>
</dbReference>
<dbReference type="InterPro" id="IPR000719">
    <property type="entry name" value="Prot_kinase_dom"/>
</dbReference>
<sequence>MALSPPAALLELSQRAERYSINLNGRIDRDMIQRPIRGGNAFVYQGTLRPNRLKVAVKTIRSGPPGDLQSIGRVLREVHVWSKLCHENVAPLLGITTQFDHTVSIVSEWMDTGNAHVYVQNQDVDPRPLIVEIARGLSYLHNHPTGPIYHGDLKGYNVLISHDGRALLTDFGLSYLVKSSFSISVGAPGGGTINWMSPENLDDFKISAEGDVWAFGMTALELFTRADPYHGSRTLAGVMIRILEGPPSRPSDEQTCSRMTSRWRDICHSCWNRAPSSRPSIMDIVNEIEAKMSYFCPPRPANGMAGNAFPVASDEDLGSSANGSFTVVETIRR</sequence>
<evidence type="ECO:0000259" key="1">
    <source>
        <dbReference type="PROSITE" id="PS50011"/>
    </source>
</evidence>
<dbReference type="SMART" id="SM00220">
    <property type="entry name" value="S_TKc"/>
    <property type="match status" value="1"/>
</dbReference>
<gene>
    <name evidence="2" type="ORF">SCLCIDRAFT_1207956</name>
</gene>